<dbReference type="KEGG" id="kaf:KAFR_0I01940"/>
<proteinExistence type="predicted"/>
<dbReference type="InterPro" id="IPR007147">
    <property type="entry name" value="TF_Vhr"/>
</dbReference>
<gene>
    <name evidence="2" type="primary">KAFR0I01940</name>
    <name evidence="2" type="ORF">KAFR_0I01940</name>
</gene>
<dbReference type="STRING" id="1071382.H2B024"/>
<dbReference type="Pfam" id="PF04001">
    <property type="entry name" value="Vhr1"/>
    <property type="match status" value="1"/>
</dbReference>
<evidence type="ECO:0000313" key="2">
    <source>
        <dbReference type="EMBL" id="CCF59974.1"/>
    </source>
</evidence>
<evidence type="ECO:0000313" key="3">
    <source>
        <dbReference type="Proteomes" id="UP000005220"/>
    </source>
</evidence>
<dbReference type="InParanoid" id="H2B024"/>
<dbReference type="HOGENOM" id="CLU_006698_2_1_1"/>
<dbReference type="RefSeq" id="XP_003959109.1">
    <property type="nucleotide sequence ID" value="XM_003959060.1"/>
</dbReference>
<name>H2B024_KAZAF</name>
<feature type="region of interest" description="Disordered" evidence="1">
    <location>
        <begin position="419"/>
        <end position="445"/>
    </location>
</feature>
<keyword evidence="3" id="KW-1185">Reference proteome</keyword>
<protein>
    <submittedName>
        <fullName evidence="2">Uncharacterized protein</fullName>
    </submittedName>
</protein>
<accession>H2B024</accession>
<dbReference type="Proteomes" id="UP000005220">
    <property type="component" value="Chromosome 9"/>
</dbReference>
<organism evidence="2 3">
    <name type="scientific">Kazachstania africana (strain ATCC 22294 / BCRC 22015 / CBS 2517 / CECT 1963 / NBRC 1671 / NRRL Y-8276)</name>
    <name type="common">Yeast</name>
    <name type="synonym">Kluyveromyces africanus</name>
    <dbReference type="NCBI Taxonomy" id="1071382"/>
    <lineage>
        <taxon>Eukaryota</taxon>
        <taxon>Fungi</taxon>
        <taxon>Dikarya</taxon>
        <taxon>Ascomycota</taxon>
        <taxon>Saccharomycotina</taxon>
        <taxon>Saccharomycetes</taxon>
        <taxon>Saccharomycetales</taxon>
        <taxon>Saccharomycetaceae</taxon>
        <taxon>Kazachstania</taxon>
    </lineage>
</organism>
<sequence>MPENTIFDSVTDSSNVGAFKTYKLNDSNENSNVTIHSIRKQLNFHDDKKWKNFIDRRLELINQHNLGFLKASQQRSKVNYIADILRVEYGYPESTSLLFEKLVINGIQSIRRNRKRCIKRNSEGNSTASSLVPNLNSMHHGLSPLEIPSNAIPFIVPSNEQNSSTSLRNENSMAYTFVNNCNNAFGAPNMVLPQSLNVANIHKPPFYGTMNMMPSTDNYLLHNPTLNSNFMDIPMAQSQFQPEEAYEKLIKDTILQMINTLAPLQRSDKNGTFQDLTERIYFYCKHSITCQQIAQSREPLYQFDGIKLKGEIFVKELTLSTVKEKFPSMLKTQINDFINYLFSTNWLAQLSSNILQPPVGEVRVAVGKHLLFLVVGAIIHDLGVESLNYHLTSAIFYQLSLTYPTSNIENVSSILPLRKPDNDASRGSPHQSLLSITGPELYHEP</sequence>
<dbReference type="AlphaFoldDB" id="H2B024"/>
<dbReference type="eggNOG" id="ENOG502QVE1">
    <property type="taxonomic scope" value="Eukaryota"/>
</dbReference>
<reference evidence="2 3" key="1">
    <citation type="journal article" date="2011" name="Proc. Natl. Acad. Sci. U.S.A.">
        <title>Evolutionary erosion of yeast sex chromosomes by mating-type switching accidents.</title>
        <authorList>
            <person name="Gordon J.L."/>
            <person name="Armisen D."/>
            <person name="Proux-Wera E."/>
            <person name="Oheigeartaigh S.S."/>
            <person name="Byrne K.P."/>
            <person name="Wolfe K.H."/>
        </authorList>
    </citation>
    <scope>NUCLEOTIDE SEQUENCE [LARGE SCALE GENOMIC DNA]</scope>
    <source>
        <strain evidence="3">ATCC 22294 / BCRC 22015 / CBS 2517 / CECT 1963 / NBRC 1671 / NRRL Y-8276</strain>
    </source>
</reference>
<evidence type="ECO:0000256" key="1">
    <source>
        <dbReference type="SAM" id="MobiDB-lite"/>
    </source>
</evidence>
<dbReference type="GeneID" id="13883610"/>
<dbReference type="EMBL" id="HE650829">
    <property type="protein sequence ID" value="CCF59974.1"/>
    <property type="molecule type" value="Genomic_DNA"/>
</dbReference>
<dbReference type="OrthoDB" id="4089008at2759"/>